<reference evidence="3" key="1">
    <citation type="journal article" date="2021" name="PeerJ">
        <title>Extensive microbial diversity within the chicken gut microbiome revealed by metagenomics and culture.</title>
        <authorList>
            <person name="Gilroy R."/>
            <person name="Ravi A."/>
            <person name="Getino M."/>
            <person name="Pursley I."/>
            <person name="Horton D.L."/>
            <person name="Alikhan N.F."/>
            <person name="Baker D."/>
            <person name="Gharbi K."/>
            <person name="Hall N."/>
            <person name="Watson M."/>
            <person name="Adriaenssens E.M."/>
            <person name="Foster-Nyarko E."/>
            <person name="Jarju S."/>
            <person name="Secka A."/>
            <person name="Antonio M."/>
            <person name="Oren A."/>
            <person name="Chaudhuri R.R."/>
            <person name="La Ragione R."/>
            <person name="Hildebrand F."/>
            <person name="Pallen M.J."/>
        </authorList>
    </citation>
    <scope>NUCLEOTIDE SEQUENCE</scope>
    <source>
        <strain evidence="3">CHK178-16964</strain>
    </source>
</reference>
<dbReference type="Proteomes" id="UP000823900">
    <property type="component" value="Unassembled WGS sequence"/>
</dbReference>
<feature type="compositionally biased region" description="Basic and acidic residues" evidence="1">
    <location>
        <begin position="1"/>
        <end position="11"/>
    </location>
</feature>
<reference evidence="3" key="2">
    <citation type="submission" date="2021-04" db="EMBL/GenBank/DDBJ databases">
        <authorList>
            <person name="Gilroy R."/>
        </authorList>
    </citation>
    <scope>NUCLEOTIDE SEQUENCE</scope>
    <source>
        <strain evidence="3">CHK178-16964</strain>
    </source>
</reference>
<accession>A0A9D2KP10</accession>
<dbReference type="InterPro" id="IPR009677">
    <property type="entry name" value="DUF1266"/>
</dbReference>
<feature type="compositionally biased region" description="Basic and acidic residues" evidence="1">
    <location>
        <begin position="18"/>
        <end position="30"/>
    </location>
</feature>
<proteinExistence type="predicted"/>
<feature type="region of interest" description="Disordered" evidence="1">
    <location>
        <begin position="1"/>
        <end position="30"/>
    </location>
</feature>
<feature type="domain" description="DUF1266" evidence="2">
    <location>
        <begin position="117"/>
        <end position="275"/>
    </location>
</feature>
<evidence type="ECO:0000313" key="3">
    <source>
        <dbReference type="EMBL" id="HJA72128.1"/>
    </source>
</evidence>
<evidence type="ECO:0000256" key="1">
    <source>
        <dbReference type="SAM" id="MobiDB-lite"/>
    </source>
</evidence>
<dbReference type="AlphaFoldDB" id="A0A9D2KP10"/>
<evidence type="ECO:0000313" key="4">
    <source>
        <dbReference type="Proteomes" id="UP000823900"/>
    </source>
</evidence>
<name>A0A9D2KP10_9FIRM</name>
<comment type="caution">
    <text evidence="3">The sequence shown here is derived from an EMBL/GenBank/DDBJ whole genome shotgun (WGS) entry which is preliminary data.</text>
</comment>
<protein>
    <submittedName>
        <fullName evidence="3">DUF1266 domain-containing protein</fullName>
    </submittedName>
</protein>
<evidence type="ECO:0000259" key="2">
    <source>
        <dbReference type="Pfam" id="PF06889"/>
    </source>
</evidence>
<dbReference type="EMBL" id="DWZA01000097">
    <property type="protein sequence ID" value="HJA72128.1"/>
    <property type="molecule type" value="Genomic_DNA"/>
</dbReference>
<dbReference type="Pfam" id="PF06889">
    <property type="entry name" value="DUF1266"/>
    <property type="match status" value="1"/>
</dbReference>
<organism evidence="3 4">
    <name type="scientific">Candidatus Lachnoclostridium stercoravium</name>
    <dbReference type="NCBI Taxonomy" id="2838633"/>
    <lineage>
        <taxon>Bacteria</taxon>
        <taxon>Bacillati</taxon>
        <taxon>Bacillota</taxon>
        <taxon>Clostridia</taxon>
        <taxon>Lachnospirales</taxon>
        <taxon>Lachnospiraceae</taxon>
    </lineage>
</organism>
<gene>
    <name evidence="3" type="ORF">IAA07_11240</name>
</gene>
<sequence>MASNENKKKPDGIINLDAARKNSKAEPAEKEVEYTIYVPPVIDRITEEIKAFKNDIEAKAKERGDEGKKQVDKGQFICLLSGISTCRKTPGIPHHMGYKALYKCRNEQDAEAVRKHLEDVFNIHDEESMKETMWGVCVDHDYRQFESFWDGHPVFDVKLLKTRGRSAFESAKECASRLAPFVGPKGFMAWDVNEQVGMCRRMFACGLLTEERFIKLTVPLAKHILKNFNSWEEYAVSCLCGAVYFGFRNHDTEQSQWEFFQLNKKILESLLSDSGAWGRNQFTPL</sequence>